<reference evidence="3" key="1">
    <citation type="journal article" date="2019" name="Int. J. Syst. Evol. Microbiol.">
        <title>The Global Catalogue of Microorganisms (GCM) 10K type strain sequencing project: providing services to taxonomists for standard genome sequencing and annotation.</title>
        <authorList>
            <consortium name="The Broad Institute Genomics Platform"/>
            <consortium name="The Broad Institute Genome Sequencing Center for Infectious Disease"/>
            <person name="Wu L."/>
            <person name="Ma J."/>
        </authorList>
    </citation>
    <scope>NUCLEOTIDE SEQUENCE [LARGE SCALE GENOMIC DNA]</scope>
    <source>
        <strain evidence="3">JCM 6922</strain>
    </source>
</reference>
<proteinExistence type="predicted"/>
<feature type="region of interest" description="Disordered" evidence="1">
    <location>
        <begin position="20"/>
        <end position="45"/>
    </location>
</feature>
<protein>
    <submittedName>
        <fullName evidence="2">Uncharacterized protein</fullName>
    </submittedName>
</protein>
<feature type="compositionally biased region" description="Low complexity" evidence="1">
    <location>
        <begin position="30"/>
        <end position="45"/>
    </location>
</feature>
<evidence type="ECO:0000313" key="2">
    <source>
        <dbReference type="EMBL" id="GAA2453915.1"/>
    </source>
</evidence>
<sequence>MQQAAYEAGAVAGVVEQPDAARSEVGGNGPAAPVAGAAVKAAPED</sequence>
<name>A0ABP5XHV8_9ACTN</name>
<evidence type="ECO:0000313" key="3">
    <source>
        <dbReference type="Proteomes" id="UP001500460"/>
    </source>
</evidence>
<accession>A0ABP5XHV8</accession>
<dbReference type="EMBL" id="BAAATK010000047">
    <property type="protein sequence ID" value="GAA2453915.1"/>
    <property type="molecule type" value="Genomic_DNA"/>
</dbReference>
<dbReference type="RefSeq" id="WP_344607964.1">
    <property type="nucleotide sequence ID" value="NZ_BAAATK010000047.1"/>
</dbReference>
<comment type="caution">
    <text evidence="2">The sequence shown here is derived from an EMBL/GenBank/DDBJ whole genome shotgun (WGS) entry which is preliminary data.</text>
</comment>
<evidence type="ECO:0000256" key="1">
    <source>
        <dbReference type="SAM" id="MobiDB-lite"/>
    </source>
</evidence>
<dbReference type="Proteomes" id="UP001500460">
    <property type="component" value="Unassembled WGS sequence"/>
</dbReference>
<gene>
    <name evidence="2" type="ORF">GCM10010421_53570</name>
</gene>
<keyword evidence="3" id="KW-1185">Reference proteome</keyword>
<organism evidence="2 3">
    <name type="scientific">Streptomyces glaucus</name>
    <dbReference type="NCBI Taxonomy" id="284029"/>
    <lineage>
        <taxon>Bacteria</taxon>
        <taxon>Bacillati</taxon>
        <taxon>Actinomycetota</taxon>
        <taxon>Actinomycetes</taxon>
        <taxon>Kitasatosporales</taxon>
        <taxon>Streptomycetaceae</taxon>
        <taxon>Streptomyces</taxon>
    </lineage>
</organism>